<keyword evidence="3" id="KW-0805">Transcription regulation</keyword>
<evidence type="ECO:0000256" key="6">
    <source>
        <dbReference type="PROSITE-ProRule" id="PRU00169"/>
    </source>
</evidence>
<keyword evidence="2" id="KW-0902">Two-component regulatory system</keyword>
<keyword evidence="4 7" id="KW-0238">DNA-binding</keyword>
<dbReference type="GO" id="GO:0000156">
    <property type="term" value="F:phosphorelay response regulator activity"/>
    <property type="evidence" value="ECO:0007669"/>
    <property type="project" value="TreeGrafter"/>
</dbReference>
<dbReference type="Pfam" id="PF00072">
    <property type="entry name" value="Response_reg"/>
    <property type="match status" value="1"/>
</dbReference>
<dbReference type="PROSITE" id="PS50110">
    <property type="entry name" value="RESPONSE_REGULATORY"/>
    <property type="match status" value="1"/>
</dbReference>
<dbReference type="Proteomes" id="UP000270743">
    <property type="component" value="Unassembled WGS sequence"/>
</dbReference>
<evidence type="ECO:0000313" key="11">
    <source>
        <dbReference type="Proteomes" id="UP000270743"/>
    </source>
</evidence>
<dbReference type="PROSITE" id="PS51755">
    <property type="entry name" value="OMPR_PHOB"/>
    <property type="match status" value="1"/>
</dbReference>
<dbReference type="SMART" id="SM00448">
    <property type="entry name" value="REC"/>
    <property type="match status" value="1"/>
</dbReference>
<reference evidence="10 11" key="1">
    <citation type="submission" date="2018-12" db="EMBL/GenBank/DDBJ databases">
        <authorList>
            <person name="Criscuolo A."/>
        </authorList>
    </citation>
    <scope>NUCLEOTIDE SEQUENCE [LARGE SCALE GENOMIC DNA]</scope>
    <source>
        <strain evidence="10">ACIP1116241</strain>
    </source>
</reference>
<dbReference type="GO" id="GO:0005829">
    <property type="term" value="C:cytosol"/>
    <property type="evidence" value="ECO:0007669"/>
    <property type="project" value="TreeGrafter"/>
</dbReference>
<dbReference type="EMBL" id="UZWE01000045">
    <property type="protein sequence ID" value="VDS09882.1"/>
    <property type="molecule type" value="Genomic_DNA"/>
</dbReference>
<dbReference type="SMART" id="SM00862">
    <property type="entry name" value="Trans_reg_C"/>
    <property type="match status" value="1"/>
</dbReference>
<dbReference type="Pfam" id="PF00486">
    <property type="entry name" value="Trans_reg_C"/>
    <property type="match status" value="1"/>
</dbReference>
<dbReference type="Gene3D" id="1.10.10.10">
    <property type="entry name" value="Winged helix-like DNA-binding domain superfamily/Winged helix DNA-binding domain"/>
    <property type="match status" value="1"/>
</dbReference>
<dbReference type="Gene3D" id="3.40.50.2300">
    <property type="match status" value="1"/>
</dbReference>
<evidence type="ECO:0000259" key="8">
    <source>
        <dbReference type="PROSITE" id="PS50110"/>
    </source>
</evidence>
<evidence type="ECO:0000256" key="2">
    <source>
        <dbReference type="ARBA" id="ARBA00023012"/>
    </source>
</evidence>
<dbReference type="OrthoDB" id="9802426at2"/>
<dbReference type="InterPro" id="IPR011006">
    <property type="entry name" value="CheY-like_superfamily"/>
</dbReference>
<evidence type="ECO:0000256" key="1">
    <source>
        <dbReference type="ARBA" id="ARBA00022553"/>
    </source>
</evidence>
<feature type="domain" description="OmpR/PhoB-type" evidence="9">
    <location>
        <begin position="124"/>
        <end position="218"/>
    </location>
</feature>
<keyword evidence="11" id="KW-1185">Reference proteome</keyword>
<dbReference type="FunFam" id="3.40.50.2300:FF:000002">
    <property type="entry name" value="DNA-binding response regulator PhoP"/>
    <property type="match status" value="1"/>
</dbReference>
<evidence type="ECO:0000256" key="4">
    <source>
        <dbReference type="ARBA" id="ARBA00023125"/>
    </source>
</evidence>
<feature type="DNA-binding region" description="OmpR/PhoB-type" evidence="7">
    <location>
        <begin position="124"/>
        <end position="218"/>
    </location>
</feature>
<organism evidence="10 11">
    <name type="scientific">Paracoccus haematequi</name>
    <dbReference type="NCBI Taxonomy" id="2491866"/>
    <lineage>
        <taxon>Bacteria</taxon>
        <taxon>Pseudomonadati</taxon>
        <taxon>Pseudomonadota</taxon>
        <taxon>Alphaproteobacteria</taxon>
        <taxon>Rhodobacterales</taxon>
        <taxon>Paracoccaceae</taxon>
        <taxon>Paracoccus</taxon>
    </lineage>
</organism>
<proteinExistence type="predicted"/>
<dbReference type="SUPFAM" id="SSF52172">
    <property type="entry name" value="CheY-like"/>
    <property type="match status" value="1"/>
</dbReference>
<dbReference type="PANTHER" id="PTHR48111:SF37">
    <property type="entry name" value="RESPONSE REGULATOR PROTEIN CARR"/>
    <property type="match status" value="1"/>
</dbReference>
<evidence type="ECO:0000256" key="3">
    <source>
        <dbReference type="ARBA" id="ARBA00023015"/>
    </source>
</evidence>
<dbReference type="Gene3D" id="6.10.250.690">
    <property type="match status" value="1"/>
</dbReference>
<dbReference type="CDD" id="cd00383">
    <property type="entry name" value="trans_reg_C"/>
    <property type="match status" value="1"/>
</dbReference>
<dbReference type="PANTHER" id="PTHR48111">
    <property type="entry name" value="REGULATOR OF RPOS"/>
    <property type="match status" value="1"/>
</dbReference>
<feature type="modified residue" description="4-aspartylphosphate" evidence="6">
    <location>
        <position position="51"/>
    </location>
</feature>
<dbReference type="GO" id="GO:0032993">
    <property type="term" value="C:protein-DNA complex"/>
    <property type="evidence" value="ECO:0007669"/>
    <property type="project" value="TreeGrafter"/>
</dbReference>
<feature type="domain" description="Response regulatory" evidence="8">
    <location>
        <begin position="2"/>
        <end position="116"/>
    </location>
</feature>
<gene>
    <name evidence="10" type="primary">tctD</name>
    <name evidence="10" type="ORF">PARHAE_03090</name>
</gene>
<dbReference type="GO" id="GO:0000976">
    <property type="term" value="F:transcription cis-regulatory region binding"/>
    <property type="evidence" value="ECO:0007669"/>
    <property type="project" value="TreeGrafter"/>
</dbReference>
<dbReference type="CDD" id="cd19934">
    <property type="entry name" value="REC_OmpR_EcPhoP-like"/>
    <property type="match status" value="1"/>
</dbReference>
<keyword evidence="5" id="KW-0804">Transcription</keyword>
<dbReference type="InterPro" id="IPR036388">
    <property type="entry name" value="WH-like_DNA-bd_sf"/>
</dbReference>
<evidence type="ECO:0000259" key="9">
    <source>
        <dbReference type="PROSITE" id="PS51755"/>
    </source>
</evidence>
<protein>
    <submittedName>
        <fullName evidence="10">Transcriptional regulatory protein tctD</fullName>
    </submittedName>
</protein>
<evidence type="ECO:0000256" key="7">
    <source>
        <dbReference type="PROSITE-ProRule" id="PRU01091"/>
    </source>
</evidence>
<accession>A0A447IQV1</accession>
<evidence type="ECO:0000256" key="5">
    <source>
        <dbReference type="ARBA" id="ARBA00023163"/>
    </source>
</evidence>
<sequence length="220" mass="24153">MRALVVEDDRRIAADLARALESAGFRVEHVEDGETAWFRGGTENYDLIVLDLGLPRLDGLTVLKRWRAEGCESPVLILTARGAWTERVEGIDAGADDYLPKPFRMEELIARARALVRRSGGRAASVQQVGDVSVDLNRMSVAVAGVPVAVTPLEYRLLSYLALHRDRTVPPSELLEHLYGDDDSRDANALEAVIARLRRKIGPGVIHTRRGFGYDLGAAG</sequence>
<dbReference type="InterPro" id="IPR039420">
    <property type="entry name" value="WalR-like"/>
</dbReference>
<dbReference type="InterPro" id="IPR001867">
    <property type="entry name" value="OmpR/PhoB-type_DNA-bd"/>
</dbReference>
<dbReference type="AlphaFoldDB" id="A0A447IQV1"/>
<keyword evidence="1 6" id="KW-0597">Phosphoprotein</keyword>
<dbReference type="RefSeq" id="WP_126155492.1">
    <property type="nucleotide sequence ID" value="NZ_UZWE01000045.1"/>
</dbReference>
<dbReference type="InterPro" id="IPR001789">
    <property type="entry name" value="Sig_transdc_resp-reg_receiver"/>
</dbReference>
<evidence type="ECO:0000313" key="10">
    <source>
        <dbReference type="EMBL" id="VDS09882.1"/>
    </source>
</evidence>
<dbReference type="GO" id="GO:0006355">
    <property type="term" value="P:regulation of DNA-templated transcription"/>
    <property type="evidence" value="ECO:0007669"/>
    <property type="project" value="InterPro"/>
</dbReference>
<name>A0A447IQV1_9RHOB</name>